<evidence type="ECO:0000313" key="2">
    <source>
        <dbReference type="Proteomes" id="UP000233742"/>
    </source>
</evidence>
<dbReference type="KEGG" id="paro:CUV01_09500"/>
<dbReference type="EMBL" id="CP025408">
    <property type="protein sequence ID" value="AUH33590.1"/>
    <property type="molecule type" value="Genomic_DNA"/>
</dbReference>
<gene>
    <name evidence="1" type="ORF">CUV01_09500</name>
</gene>
<evidence type="ECO:0000313" key="1">
    <source>
        <dbReference type="EMBL" id="AUH33590.1"/>
    </source>
</evidence>
<name>A0A2K9EF48_9RHOB</name>
<accession>A0A2K9EF48</accession>
<organism evidence="1 2">
    <name type="scientific">Paracoccus tegillarcae</name>
    <dbReference type="NCBI Taxonomy" id="1529068"/>
    <lineage>
        <taxon>Bacteria</taxon>
        <taxon>Pseudomonadati</taxon>
        <taxon>Pseudomonadota</taxon>
        <taxon>Alphaproteobacteria</taxon>
        <taxon>Rhodobacterales</taxon>
        <taxon>Paracoccaceae</taxon>
        <taxon>Paracoccus</taxon>
    </lineage>
</organism>
<keyword evidence="2" id="KW-1185">Reference proteome</keyword>
<dbReference type="Proteomes" id="UP000233742">
    <property type="component" value="Chromosome"/>
</dbReference>
<reference evidence="1 2" key="1">
    <citation type="submission" date="2017-12" db="EMBL/GenBank/DDBJ databases">
        <authorList>
            <person name="Hurst M.R.H."/>
        </authorList>
    </citation>
    <scope>NUCLEOTIDE SEQUENCE [LARGE SCALE GENOMIC DNA]</scope>
    <source>
        <strain evidence="1 2">BM15</strain>
    </source>
</reference>
<proteinExistence type="predicted"/>
<dbReference type="AlphaFoldDB" id="A0A2K9EF48"/>
<sequence length="137" mass="14623">MVLDGRRKHAVVTVREMHHGKFHYDLSRDNSEGALFQRMGDQSEMNVAGSRPSSPILEVGARAASPSRINIEISETESNVDRDLTPTRAREINAATRAELEKVGSAGCERAEAAAQALLVAHISAASLASSPSTATV</sequence>
<protein>
    <submittedName>
        <fullName evidence="1">Uncharacterized protein</fullName>
    </submittedName>
</protein>